<evidence type="ECO:0000256" key="1">
    <source>
        <dbReference type="SAM" id="SignalP"/>
    </source>
</evidence>
<proteinExistence type="predicted"/>
<name>A0ABS9W4B5_9PROT</name>
<evidence type="ECO:0000313" key="2">
    <source>
        <dbReference type="EMBL" id="MCI0754128.1"/>
    </source>
</evidence>
<feature type="signal peptide" evidence="1">
    <location>
        <begin position="1"/>
        <end position="36"/>
    </location>
</feature>
<evidence type="ECO:0000313" key="3">
    <source>
        <dbReference type="Proteomes" id="UP001201985"/>
    </source>
</evidence>
<reference evidence="2 3" key="1">
    <citation type="submission" date="2022-03" db="EMBL/GenBank/DDBJ databases">
        <title>Complete genome analysis of Roseomonas KG 17.1 : a prolific producer of plant growth promoters.</title>
        <authorList>
            <person name="Saadouli I."/>
            <person name="Najjari A."/>
            <person name="Mosbah A."/>
            <person name="Ouzari H.I."/>
        </authorList>
    </citation>
    <scope>NUCLEOTIDE SEQUENCE [LARGE SCALE GENOMIC DNA]</scope>
    <source>
        <strain evidence="2 3">KG17-1</strain>
    </source>
</reference>
<dbReference type="InterPro" id="IPR015000">
    <property type="entry name" value="EipB-like"/>
</dbReference>
<sequence>MPLRDTMTGYAIIRPVAALSLAAALGLGLMMSPAVAQPGIAPAANAQVSPQSMVSHRAAYKLNLDRVRQGGEVIGAEGAMLFEVLDACDGWTTRQRLQLTVADRAGSLVETASDYSTWESKDGRRLRFTLTQSAQGAVTQRISGEAVLKGAGQEGAVRYESPAQTEVKLAPGTLLPMAHTIRTLEMARAGERLLVTPLFDGTSEDGAQDSTTILSGWTAPKPAVRFPLLANQGSARMRIAFFGQNAASAAGAAAPEYEVGLRYYANGVADEMNMDFGDFAVNAVMQSLDPLPSGC</sequence>
<accession>A0ABS9W4B5</accession>
<keyword evidence="3" id="KW-1185">Reference proteome</keyword>
<feature type="chain" id="PRO_5047253587" evidence="1">
    <location>
        <begin position="37"/>
        <end position="295"/>
    </location>
</feature>
<dbReference type="RefSeq" id="WP_238383926.1">
    <property type="nucleotide sequence ID" value="NZ_JALBUU010000004.1"/>
</dbReference>
<dbReference type="Proteomes" id="UP001201985">
    <property type="component" value="Unassembled WGS sequence"/>
</dbReference>
<comment type="caution">
    <text evidence="2">The sequence shown here is derived from an EMBL/GenBank/DDBJ whole genome shotgun (WGS) entry which is preliminary data.</text>
</comment>
<keyword evidence="1" id="KW-0732">Signal</keyword>
<gene>
    <name evidence="2" type="ORF">MON41_10205</name>
</gene>
<organism evidence="2 3">
    <name type="scientific">Teichococcus vastitatis</name>
    <dbReference type="NCBI Taxonomy" id="2307076"/>
    <lineage>
        <taxon>Bacteria</taxon>
        <taxon>Pseudomonadati</taxon>
        <taxon>Pseudomonadota</taxon>
        <taxon>Alphaproteobacteria</taxon>
        <taxon>Acetobacterales</taxon>
        <taxon>Roseomonadaceae</taxon>
        <taxon>Roseomonas</taxon>
    </lineage>
</organism>
<dbReference type="EMBL" id="JALBUU010000004">
    <property type="protein sequence ID" value="MCI0754128.1"/>
    <property type="molecule type" value="Genomic_DNA"/>
</dbReference>
<protein>
    <submittedName>
        <fullName evidence="2">Cell envelope integrity EipB family protein</fullName>
    </submittedName>
</protein>
<dbReference type="Pfam" id="PF08904">
    <property type="entry name" value="EipB_like"/>
    <property type="match status" value="1"/>
</dbReference>